<organism evidence="2 3">
    <name type="scientific">Candidatus Kutchimonas denitrificans</name>
    <dbReference type="NCBI Taxonomy" id="3056748"/>
    <lineage>
        <taxon>Bacteria</taxon>
        <taxon>Pseudomonadati</taxon>
        <taxon>Gemmatimonadota</taxon>
        <taxon>Gemmatimonadia</taxon>
        <taxon>Candidatus Palauibacterales</taxon>
        <taxon>Candidatus Palauibacteraceae</taxon>
        <taxon>Candidatus Kutchimonas</taxon>
    </lineage>
</organism>
<gene>
    <name evidence="2" type="ORF">GWO12_06315</name>
</gene>
<evidence type="ECO:0000313" key="2">
    <source>
        <dbReference type="EMBL" id="NIR74711.1"/>
    </source>
</evidence>
<dbReference type="GO" id="GO:0008081">
    <property type="term" value="F:phosphoric diester hydrolase activity"/>
    <property type="evidence" value="ECO:0007669"/>
    <property type="project" value="InterPro"/>
</dbReference>
<dbReference type="SUPFAM" id="SSF51695">
    <property type="entry name" value="PLC-like phosphodiesterases"/>
    <property type="match status" value="1"/>
</dbReference>
<dbReference type="Pfam" id="PF03009">
    <property type="entry name" value="GDPD"/>
    <property type="match status" value="1"/>
</dbReference>
<feature type="domain" description="GP-PDE" evidence="1">
    <location>
        <begin position="10"/>
        <end position="257"/>
    </location>
</feature>
<protein>
    <submittedName>
        <fullName evidence="2">Glycerophosphodiester phosphodiesterase</fullName>
    </submittedName>
</protein>
<dbReference type="PANTHER" id="PTHR46211:SF14">
    <property type="entry name" value="GLYCEROPHOSPHODIESTER PHOSPHODIESTERASE"/>
    <property type="match status" value="1"/>
</dbReference>
<dbReference type="InterPro" id="IPR017946">
    <property type="entry name" value="PLC-like_Pdiesterase_TIM-brl"/>
</dbReference>
<dbReference type="PROSITE" id="PS50007">
    <property type="entry name" value="PIPLC_X_DOMAIN"/>
    <property type="match status" value="1"/>
</dbReference>
<accession>A0AAE4ZAU0</accession>
<dbReference type="Gene3D" id="3.20.20.190">
    <property type="entry name" value="Phosphatidylinositol (PI) phosphodiesterase"/>
    <property type="match status" value="1"/>
</dbReference>
<dbReference type="CDD" id="cd08561">
    <property type="entry name" value="GDPD_cytoplasmic_ScUgpQ2_like"/>
    <property type="match status" value="1"/>
</dbReference>
<evidence type="ECO:0000259" key="1">
    <source>
        <dbReference type="PROSITE" id="PS51704"/>
    </source>
</evidence>
<dbReference type="InterPro" id="IPR030395">
    <property type="entry name" value="GP_PDE_dom"/>
</dbReference>
<name>A0AAE4ZAU0_9BACT</name>
<dbReference type="Proteomes" id="UP000702544">
    <property type="component" value="Unassembled WGS sequence"/>
</dbReference>
<dbReference type="PANTHER" id="PTHR46211">
    <property type="entry name" value="GLYCEROPHOSPHORYL DIESTER PHOSPHODIESTERASE"/>
    <property type="match status" value="1"/>
</dbReference>
<dbReference type="AlphaFoldDB" id="A0AAE4ZAU0"/>
<dbReference type="EMBL" id="JAACAK010000047">
    <property type="protein sequence ID" value="NIR74711.1"/>
    <property type="molecule type" value="Genomic_DNA"/>
</dbReference>
<dbReference type="PROSITE" id="PS51704">
    <property type="entry name" value="GP_PDE"/>
    <property type="match status" value="1"/>
</dbReference>
<proteinExistence type="predicted"/>
<sequence length="263" mass="29739">MSHPYFHNEPMVLAHRGASAYAPDHTLEALQLAVDQGADAIEIDVHASRDGVPVLHHGGDLSESTEAEGPVGAYTLDQLRQLDAGYRYTPDGGATFPHRGKGHTVVTLAEALDSFPHTRFNLDIKERRAARATRRVIDEFDAARRVLLAAFYSWQRSPALRDYPGPRSITQDQMIVFMLLHWTRLDALWPLRVDAFQLPEFHRGMRVVTPRLIERAHDLGVRVHIWTVDDRVDMRRLLDWGADGIITKKPDVAVATRARHQEP</sequence>
<evidence type="ECO:0000313" key="3">
    <source>
        <dbReference type="Proteomes" id="UP000702544"/>
    </source>
</evidence>
<comment type="caution">
    <text evidence="2">The sequence shown here is derived from an EMBL/GenBank/DDBJ whole genome shotgun (WGS) entry which is preliminary data.</text>
</comment>
<dbReference type="GO" id="GO:0006629">
    <property type="term" value="P:lipid metabolic process"/>
    <property type="evidence" value="ECO:0007669"/>
    <property type="project" value="InterPro"/>
</dbReference>
<reference evidence="2 3" key="1">
    <citation type="submission" date="2020-01" db="EMBL/GenBank/DDBJ databases">
        <title>Genomes assembled from Gulf of Kutch pelagic sediment metagenomes.</title>
        <authorList>
            <person name="Chandrashekar M."/>
            <person name="Mahajan M.S."/>
            <person name="Dave K.J."/>
            <person name="Vatsa P."/>
            <person name="Nathani N.M."/>
        </authorList>
    </citation>
    <scope>NUCLEOTIDE SEQUENCE [LARGE SCALE GENOMIC DNA]</scope>
    <source>
        <strain evidence="2">KS3-K002</strain>
    </source>
</reference>